<organism evidence="2 3">
    <name type="scientific">Hymenobacter terrestris</name>
    <dbReference type="NCBI Taxonomy" id="2748310"/>
    <lineage>
        <taxon>Bacteria</taxon>
        <taxon>Pseudomonadati</taxon>
        <taxon>Bacteroidota</taxon>
        <taxon>Cytophagia</taxon>
        <taxon>Cytophagales</taxon>
        <taxon>Hymenobacteraceae</taxon>
        <taxon>Hymenobacter</taxon>
    </lineage>
</organism>
<evidence type="ECO:0000313" key="3">
    <source>
        <dbReference type="Proteomes" id="UP000626554"/>
    </source>
</evidence>
<evidence type="ECO:0000313" key="2">
    <source>
        <dbReference type="EMBL" id="NVO83551.1"/>
    </source>
</evidence>
<feature type="region of interest" description="Disordered" evidence="1">
    <location>
        <begin position="97"/>
        <end position="120"/>
    </location>
</feature>
<name>A0ABX2Q0H6_9BACT</name>
<evidence type="ECO:0008006" key="4">
    <source>
        <dbReference type="Google" id="ProtNLM"/>
    </source>
</evidence>
<gene>
    <name evidence="2" type="ORF">HW556_01525</name>
</gene>
<protein>
    <recommendedName>
        <fullName evidence="4">DUF4157 domain-containing protein</fullName>
    </recommendedName>
</protein>
<sequence>MQVARIVENSPFARLARLKLTVPTVAMVLGRSIHLSGVTREQFLRDPFWVAHEMEHIRQFEQYGRLGFLVRYLWGWARYGYYHIPFEVEAREAAERDAHHYAQGQPLPTAAERHATPKAR</sequence>
<keyword evidence="3" id="KW-1185">Reference proteome</keyword>
<proteinExistence type="predicted"/>
<dbReference type="Proteomes" id="UP000626554">
    <property type="component" value="Unassembled WGS sequence"/>
</dbReference>
<feature type="compositionally biased region" description="Basic and acidic residues" evidence="1">
    <location>
        <begin position="111"/>
        <end position="120"/>
    </location>
</feature>
<reference evidence="2 3" key="1">
    <citation type="submission" date="2020-05" db="EMBL/GenBank/DDBJ databases">
        <title>Hymenobacter terrestris sp. nov. and Hymenobacter lapidiphilus sp. nov., isolated from regoliths in Antarctica.</title>
        <authorList>
            <person name="Sedlacek I."/>
            <person name="Pantucek R."/>
            <person name="Zeman M."/>
            <person name="Holochova P."/>
            <person name="Kralova S."/>
            <person name="Stankova E."/>
            <person name="Sedo O."/>
            <person name="Micenkova L."/>
            <person name="Svec P."/>
            <person name="Gupta V."/>
            <person name="Sood U."/>
            <person name="Korpole U.S."/>
            <person name="Lal R."/>
        </authorList>
    </citation>
    <scope>NUCLEOTIDE SEQUENCE [LARGE SCALE GENOMIC DNA]</scope>
    <source>
        <strain evidence="2 3">P5252</strain>
    </source>
</reference>
<evidence type="ECO:0000256" key="1">
    <source>
        <dbReference type="SAM" id="MobiDB-lite"/>
    </source>
</evidence>
<comment type="caution">
    <text evidence="2">The sequence shown here is derived from an EMBL/GenBank/DDBJ whole genome shotgun (WGS) entry which is preliminary data.</text>
</comment>
<accession>A0ABX2Q0H6</accession>
<dbReference type="EMBL" id="JABKAV010000002">
    <property type="protein sequence ID" value="NVO83551.1"/>
    <property type="molecule type" value="Genomic_DNA"/>
</dbReference>